<evidence type="ECO:0000256" key="8">
    <source>
        <dbReference type="SAM" id="Phobius"/>
    </source>
</evidence>
<dbReference type="PANTHER" id="PTHR43302:SF5">
    <property type="entry name" value="TRANSPORTER ARSB-RELATED"/>
    <property type="match status" value="1"/>
</dbReference>
<dbReference type="GO" id="GO:0005886">
    <property type="term" value="C:plasma membrane"/>
    <property type="evidence" value="ECO:0007669"/>
    <property type="project" value="UniProtKB-SubCell"/>
</dbReference>
<reference evidence="10" key="1">
    <citation type="journal article" date="2020" name="mSystems">
        <title>Genome- and Community-Level Interaction Insights into Carbon Utilization and Element Cycling Functions of Hydrothermarchaeota in Hydrothermal Sediment.</title>
        <authorList>
            <person name="Zhou Z."/>
            <person name="Liu Y."/>
            <person name="Xu W."/>
            <person name="Pan J."/>
            <person name="Luo Z.H."/>
            <person name="Li M."/>
        </authorList>
    </citation>
    <scope>NUCLEOTIDE SEQUENCE [LARGE SCALE GENOMIC DNA]</scope>
    <source>
        <strain evidence="10">SpSt-500</strain>
    </source>
</reference>
<keyword evidence="7 8" id="KW-0472">Membrane</keyword>
<proteinExistence type="inferred from homology"/>
<feature type="transmembrane region" description="Helical" evidence="8">
    <location>
        <begin position="33"/>
        <end position="51"/>
    </location>
</feature>
<feature type="transmembrane region" description="Helical" evidence="8">
    <location>
        <begin position="312"/>
        <end position="332"/>
    </location>
</feature>
<evidence type="ECO:0000313" key="10">
    <source>
        <dbReference type="EMBL" id="HGT48613.1"/>
    </source>
</evidence>
<comment type="subcellular location">
    <subcellularLocation>
        <location evidence="1">Cell membrane</location>
        <topology evidence="1">Multi-pass membrane protein</topology>
    </subcellularLocation>
</comment>
<feature type="transmembrane region" description="Helical" evidence="8">
    <location>
        <begin position="390"/>
        <end position="408"/>
    </location>
</feature>
<comment type="caution">
    <text evidence="10">The sequence shown here is derived from an EMBL/GenBank/DDBJ whole genome shotgun (WGS) entry which is preliminary data.</text>
</comment>
<accession>A0A832DIH7</accession>
<dbReference type="InterPro" id="IPR000802">
    <property type="entry name" value="Arsenical_pump_ArsB"/>
</dbReference>
<dbReference type="PANTHER" id="PTHR43302">
    <property type="entry name" value="TRANSPORTER ARSB-RELATED"/>
    <property type="match status" value="1"/>
</dbReference>
<evidence type="ECO:0000256" key="2">
    <source>
        <dbReference type="ARBA" id="ARBA00009843"/>
    </source>
</evidence>
<feature type="transmembrane region" description="Helical" evidence="8">
    <location>
        <begin position="270"/>
        <end position="292"/>
    </location>
</feature>
<feature type="transmembrane region" description="Helical" evidence="8">
    <location>
        <begin position="99"/>
        <end position="127"/>
    </location>
</feature>
<evidence type="ECO:0000256" key="7">
    <source>
        <dbReference type="ARBA" id="ARBA00023136"/>
    </source>
</evidence>
<evidence type="ECO:0000256" key="1">
    <source>
        <dbReference type="ARBA" id="ARBA00004651"/>
    </source>
</evidence>
<gene>
    <name evidence="10" type="ORF">ENS56_11290</name>
</gene>
<dbReference type="AlphaFoldDB" id="A0A832DIH7"/>
<name>A0A832DIH7_9BACT</name>
<feature type="transmembrane region" description="Helical" evidence="8">
    <location>
        <begin position="181"/>
        <end position="200"/>
    </location>
</feature>
<dbReference type="PRINTS" id="PR00758">
    <property type="entry name" value="ARSENICPUMP"/>
</dbReference>
<feature type="transmembrane region" description="Helical" evidence="8">
    <location>
        <begin position="63"/>
        <end position="87"/>
    </location>
</feature>
<feature type="transmembrane region" description="Helical" evidence="8">
    <location>
        <begin position="229"/>
        <end position="258"/>
    </location>
</feature>
<evidence type="ECO:0000256" key="5">
    <source>
        <dbReference type="ARBA" id="ARBA00022692"/>
    </source>
</evidence>
<feature type="transmembrane region" description="Helical" evidence="8">
    <location>
        <begin position="139"/>
        <end position="160"/>
    </location>
</feature>
<organism evidence="10">
    <name type="scientific">Ignavibacterium album</name>
    <dbReference type="NCBI Taxonomy" id="591197"/>
    <lineage>
        <taxon>Bacteria</taxon>
        <taxon>Pseudomonadati</taxon>
        <taxon>Ignavibacteriota</taxon>
        <taxon>Ignavibacteria</taxon>
        <taxon>Ignavibacteriales</taxon>
        <taxon>Ignavibacteriaceae</taxon>
        <taxon>Ignavibacterium</taxon>
    </lineage>
</organism>
<dbReference type="Pfam" id="PF03600">
    <property type="entry name" value="CitMHS"/>
    <property type="match status" value="1"/>
</dbReference>
<evidence type="ECO:0000256" key="3">
    <source>
        <dbReference type="ARBA" id="ARBA00022448"/>
    </source>
</evidence>
<sequence length="409" mass="44959">MDETKFYLSLIVIALSLIGIAIGSYPGFRMNRATIALVGATALVIINELSLEQAAKLVDINTIMLLFAMMVLNINLRLSGFFNIIANRIIRIAKTPQQLLALIIFSSGFLSSLFLNDTIVIMFTPLLIEVVMKLKRNPIPYLIALAASANVGSVATIVGNPQNMIIGIFSGLSFLQFMTKLFPVALVGLIIVWMIIVLIYRNEFRVKTTLESDDFQPRIFKPLLIKSSIVLVIMLIAFLSGLPIALSALGASALLLITRRIKPERVFLELDWSLLVFFSGLFIITDLLNQILIAPNYSGKLELFSGNSLVDLSIISLVLSNLISNVPAVLVLSPMIKPLQNNEIYWLALAMSSTFAGNLTLLGSVANLIVAESAKRHGVTISFTEYLKSGILITILTFLFGIIWLQILL</sequence>
<keyword evidence="4" id="KW-1003">Cell membrane</keyword>
<feature type="domain" description="Citrate transporter-like" evidence="9">
    <location>
        <begin position="29"/>
        <end position="351"/>
    </location>
</feature>
<dbReference type="GO" id="GO:0015105">
    <property type="term" value="F:arsenite transmembrane transporter activity"/>
    <property type="evidence" value="ECO:0007669"/>
    <property type="project" value="InterPro"/>
</dbReference>
<dbReference type="InterPro" id="IPR004680">
    <property type="entry name" value="Cit_transptr-like_dom"/>
</dbReference>
<evidence type="ECO:0000256" key="6">
    <source>
        <dbReference type="ARBA" id="ARBA00022989"/>
    </source>
</evidence>
<keyword evidence="6 8" id="KW-1133">Transmembrane helix</keyword>
<dbReference type="CDD" id="cd01117">
    <property type="entry name" value="YbiR_permease"/>
    <property type="match status" value="1"/>
</dbReference>
<feature type="transmembrane region" description="Helical" evidence="8">
    <location>
        <begin position="6"/>
        <end position="26"/>
    </location>
</feature>
<evidence type="ECO:0000259" key="9">
    <source>
        <dbReference type="Pfam" id="PF03600"/>
    </source>
</evidence>
<evidence type="ECO:0000256" key="4">
    <source>
        <dbReference type="ARBA" id="ARBA00022475"/>
    </source>
</evidence>
<dbReference type="EMBL" id="DSVI01000018">
    <property type="protein sequence ID" value="HGT48613.1"/>
    <property type="molecule type" value="Genomic_DNA"/>
</dbReference>
<comment type="similarity">
    <text evidence="2">Belongs to the CitM (TC 2.A.11) transporter family.</text>
</comment>
<keyword evidence="5 8" id="KW-0812">Transmembrane</keyword>
<protein>
    <submittedName>
        <fullName evidence="10">Anion transporter</fullName>
    </submittedName>
</protein>
<feature type="transmembrane region" description="Helical" evidence="8">
    <location>
        <begin position="344"/>
        <end position="370"/>
    </location>
</feature>
<keyword evidence="3" id="KW-0813">Transport</keyword>